<sequence length="205" mass="22305">MTTHRCTLCLQSNIIKDCNNDRNMRSHLGAPSTHNMGPLECRIPGCGHRSQRQDRNIDHGNHQAVWGQPQALVTALNREVQACRQAFLDAVAQVAPPVAGIPPAAQGHSIAAQGPSAPAPMVHDPVPVAHTAPQDPAAAQVPPAAAQVHPAAAQDPAVVAFDPAQFPPPTDYFEQAMDEFERRYAGVTREDIEKQYEEEQELYYQ</sequence>
<dbReference type="RefSeq" id="XP_040880660.1">
    <property type="nucleotide sequence ID" value="XM_041024605.1"/>
</dbReference>
<reference evidence="1 2" key="1">
    <citation type="journal article" date="2014" name="BMC Genomics">
        <title>Genome sequencing of four Aureobasidium pullulans varieties: biotechnological potential, stress tolerance, and description of new species.</title>
        <authorList>
            <person name="Gostin Ar C."/>
            <person name="Ohm R.A."/>
            <person name="Kogej T."/>
            <person name="Sonjak S."/>
            <person name="Turk M."/>
            <person name="Zajc J."/>
            <person name="Zalar P."/>
            <person name="Grube M."/>
            <person name="Sun H."/>
            <person name="Han J."/>
            <person name="Sharma A."/>
            <person name="Chiniquy J."/>
            <person name="Ngan C.Y."/>
            <person name="Lipzen A."/>
            <person name="Barry K."/>
            <person name="Grigoriev I.V."/>
            <person name="Gunde-Cimerman N."/>
        </authorList>
    </citation>
    <scope>NUCLEOTIDE SEQUENCE [LARGE SCALE GENOMIC DNA]</scope>
    <source>
        <strain evidence="1 2">CBS 110374</strain>
    </source>
</reference>
<proteinExistence type="predicted"/>
<name>A0A074W171_AURM1</name>
<accession>A0A074W171</accession>
<dbReference type="EMBL" id="KL584831">
    <property type="protein sequence ID" value="KEQ63637.1"/>
    <property type="molecule type" value="Genomic_DNA"/>
</dbReference>
<dbReference type="Proteomes" id="UP000030672">
    <property type="component" value="Unassembled WGS sequence"/>
</dbReference>
<dbReference type="HOGENOM" id="CLU_1337278_0_0_1"/>
<evidence type="ECO:0000313" key="2">
    <source>
        <dbReference type="Proteomes" id="UP000030672"/>
    </source>
</evidence>
<organism evidence="1 2">
    <name type="scientific">Aureobasidium melanogenum (strain CBS 110374)</name>
    <name type="common">Aureobasidium pullulans var. melanogenum</name>
    <dbReference type="NCBI Taxonomy" id="1043003"/>
    <lineage>
        <taxon>Eukaryota</taxon>
        <taxon>Fungi</taxon>
        <taxon>Dikarya</taxon>
        <taxon>Ascomycota</taxon>
        <taxon>Pezizomycotina</taxon>
        <taxon>Dothideomycetes</taxon>
        <taxon>Dothideomycetidae</taxon>
        <taxon>Dothideales</taxon>
        <taxon>Saccotheciaceae</taxon>
        <taxon>Aureobasidium</taxon>
    </lineage>
</organism>
<protein>
    <submittedName>
        <fullName evidence="1">Uncharacterized protein</fullName>
    </submittedName>
</protein>
<dbReference type="GeneID" id="63917978"/>
<dbReference type="AlphaFoldDB" id="A0A074W171"/>
<keyword evidence="2" id="KW-1185">Reference proteome</keyword>
<gene>
    <name evidence="1" type="ORF">M437DRAFT_65580</name>
</gene>
<evidence type="ECO:0000313" key="1">
    <source>
        <dbReference type="EMBL" id="KEQ63637.1"/>
    </source>
</evidence>